<evidence type="ECO:0000256" key="4">
    <source>
        <dbReference type="RuleBase" id="RU000660"/>
    </source>
</evidence>
<keyword evidence="6" id="KW-1185">Reference proteome</keyword>
<evidence type="ECO:0008006" key="7">
    <source>
        <dbReference type="Google" id="ProtNLM"/>
    </source>
</evidence>
<dbReference type="PANTHER" id="PTHR14413:SF16">
    <property type="entry name" value="LARGE RIBOSOMAL SUBUNIT PROTEIN BL17M"/>
    <property type="match status" value="1"/>
</dbReference>
<dbReference type="Pfam" id="PF01196">
    <property type="entry name" value="Ribosomal_L17"/>
    <property type="match status" value="1"/>
</dbReference>
<dbReference type="InterPro" id="IPR036373">
    <property type="entry name" value="Ribosomal_bL17_sf"/>
</dbReference>
<evidence type="ECO:0000256" key="3">
    <source>
        <dbReference type="ARBA" id="ARBA00023274"/>
    </source>
</evidence>
<name>A0AAW1SIJ3_9CHLO</name>
<dbReference type="GO" id="GO:0003735">
    <property type="term" value="F:structural constituent of ribosome"/>
    <property type="evidence" value="ECO:0007669"/>
    <property type="project" value="InterPro"/>
</dbReference>
<dbReference type="PANTHER" id="PTHR14413">
    <property type="entry name" value="RIBOSOMAL PROTEIN L17"/>
    <property type="match status" value="1"/>
</dbReference>
<dbReference type="InterPro" id="IPR000456">
    <property type="entry name" value="Ribosomal_bL17"/>
</dbReference>
<accession>A0AAW1SIJ3</accession>
<evidence type="ECO:0000313" key="5">
    <source>
        <dbReference type="EMBL" id="KAK9845645.1"/>
    </source>
</evidence>
<dbReference type="AlphaFoldDB" id="A0AAW1SIJ3"/>
<dbReference type="EMBL" id="JALJOV010001596">
    <property type="protein sequence ID" value="KAK9845645.1"/>
    <property type="molecule type" value="Genomic_DNA"/>
</dbReference>
<organism evidence="5 6">
    <name type="scientific">Apatococcus fuscideae</name>
    <dbReference type="NCBI Taxonomy" id="2026836"/>
    <lineage>
        <taxon>Eukaryota</taxon>
        <taxon>Viridiplantae</taxon>
        <taxon>Chlorophyta</taxon>
        <taxon>core chlorophytes</taxon>
        <taxon>Trebouxiophyceae</taxon>
        <taxon>Chlorellales</taxon>
        <taxon>Chlorellaceae</taxon>
        <taxon>Apatococcus</taxon>
    </lineage>
</organism>
<dbReference type="Proteomes" id="UP001485043">
    <property type="component" value="Unassembled WGS sequence"/>
</dbReference>
<comment type="similarity">
    <text evidence="1 4">Belongs to the bacterial ribosomal protein bL17 family.</text>
</comment>
<dbReference type="GO" id="GO:0006412">
    <property type="term" value="P:translation"/>
    <property type="evidence" value="ECO:0007669"/>
    <property type="project" value="InterPro"/>
</dbReference>
<evidence type="ECO:0000256" key="1">
    <source>
        <dbReference type="ARBA" id="ARBA00008777"/>
    </source>
</evidence>
<proteinExistence type="inferred from homology"/>
<dbReference type="GO" id="GO:0022625">
    <property type="term" value="C:cytosolic large ribosomal subunit"/>
    <property type="evidence" value="ECO:0007669"/>
    <property type="project" value="TreeGrafter"/>
</dbReference>
<comment type="caution">
    <text evidence="5">The sequence shown here is derived from an EMBL/GenBank/DDBJ whole genome shotgun (WGS) entry which is preliminary data.</text>
</comment>
<protein>
    <recommendedName>
        <fullName evidence="7">Ribosomal protein L17</fullName>
    </recommendedName>
</protein>
<keyword evidence="2 4" id="KW-0689">Ribosomal protein</keyword>
<sequence length="187" mass="20896">MAMQLTASHTGCCSQLSRRPALRPQASLRLASFSGLRITSRLHSLGAAGAHSNPLQGLLQLAQNGSQWFAMRHRKKLAKLGRPADQRKHLLRALTTEILRHGKIKTTMVKAKAMRKHVDKMVVLAKEGGEHSRRQVQGFLYSKDLVTSLFAEVPDRYADRSSGFTRIIQEPRVRRGDSATMCLIEMV</sequence>
<dbReference type="Gene3D" id="3.90.1030.10">
    <property type="entry name" value="Ribosomal protein L17"/>
    <property type="match status" value="1"/>
</dbReference>
<dbReference type="HAMAP" id="MF_01368">
    <property type="entry name" value="Ribosomal_bL17"/>
    <property type="match status" value="1"/>
</dbReference>
<dbReference type="SUPFAM" id="SSF64263">
    <property type="entry name" value="Prokaryotic ribosomal protein L17"/>
    <property type="match status" value="1"/>
</dbReference>
<evidence type="ECO:0000256" key="2">
    <source>
        <dbReference type="ARBA" id="ARBA00022980"/>
    </source>
</evidence>
<evidence type="ECO:0000313" key="6">
    <source>
        <dbReference type="Proteomes" id="UP001485043"/>
    </source>
</evidence>
<reference evidence="5 6" key="1">
    <citation type="journal article" date="2024" name="Nat. Commun.">
        <title>Phylogenomics reveals the evolutionary origins of lichenization in chlorophyte algae.</title>
        <authorList>
            <person name="Puginier C."/>
            <person name="Libourel C."/>
            <person name="Otte J."/>
            <person name="Skaloud P."/>
            <person name="Haon M."/>
            <person name="Grisel S."/>
            <person name="Petersen M."/>
            <person name="Berrin J.G."/>
            <person name="Delaux P.M."/>
            <person name="Dal Grande F."/>
            <person name="Keller J."/>
        </authorList>
    </citation>
    <scope>NUCLEOTIDE SEQUENCE [LARGE SCALE GENOMIC DNA]</scope>
    <source>
        <strain evidence="5 6">SAG 2523</strain>
    </source>
</reference>
<dbReference type="NCBIfam" id="TIGR00059">
    <property type="entry name" value="L17"/>
    <property type="match status" value="1"/>
</dbReference>
<gene>
    <name evidence="5" type="ORF">WJX84_010554</name>
</gene>
<keyword evidence="3 4" id="KW-0687">Ribonucleoprotein</keyword>